<organism evidence="6">
    <name type="scientific">Caldiarchaeum subterraneum</name>
    <dbReference type="NCBI Taxonomy" id="311458"/>
    <lineage>
        <taxon>Archaea</taxon>
        <taxon>Nitrososphaerota</taxon>
        <taxon>Candidatus Caldarchaeales</taxon>
        <taxon>Candidatus Caldarchaeaceae</taxon>
        <taxon>Candidatus Caldarchaeum</taxon>
    </lineage>
</organism>
<proteinExistence type="inferred from homology"/>
<evidence type="ECO:0000256" key="1">
    <source>
        <dbReference type="ARBA" id="ARBA00001946"/>
    </source>
</evidence>
<dbReference type="SUPFAM" id="SSF56784">
    <property type="entry name" value="HAD-like"/>
    <property type="match status" value="1"/>
</dbReference>
<name>A0A7J3VU41_CALS0</name>
<keyword evidence="4 6" id="KW-0378">Hydrolase</keyword>
<dbReference type="Pfam" id="PF00702">
    <property type="entry name" value="Hydrolase"/>
    <property type="match status" value="1"/>
</dbReference>
<dbReference type="Gene3D" id="3.40.50.1000">
    <property type="entry name" value="HAD superfamily/HAD-like"/>
    <property type="match status" value="1"/>
</dbReference>
<gene>
    <name evidence="6" type="ORF">ENM31_04110</name>
</gene>
<keyword evidence="3" id="KW-0479">Metal-binding</keyword>
<dbReference type="InterPro" id="IPR006439">
    <property type="entry name" value="HAD-SF_hydro_IA"/>
</dbReference>
<evidence type="ECO:0000256" key="3">
    <source>
        <dbReference type="ARBA" id="ARBA00022723"/>
    </source>
</evidence>
<dbReference type="GO" id="GO:0046872">
    <property type="term" value="F:metal ion binding"/>
    <property type="evidence" value="ECO:0007669"/>
    <property type="project" value="UniProtKB-KW"/>
</dbReference>
<reference evidence="6" key="1">
    <citation type="journal article" date="2020" name="mSystems">
        <title>Genome- and Community-Level Interaction Insights into Carbon Utilization and Element Cycling Functions of Hydrothermarchaeota in Hydrothermal Sediment.</title>
        <authorList>
            <person name="Zhou Z."/>
            <person name="Liu Y."/>
            <person name="Xu W."/>
            <person name="Pan J."/>
            <person name="Luo Z.H."/>
            <person name="Li M."/>
        </authorList>
    </citation>
    <scope>NUCLEOTIDE SEQUENCE [LARGE SCALE GENOMIC DNA]</scope>
    <source>
        <strain evidence="6">SpSt-1074</strain>
    </source>
</reference>
<dbReference type="InterPro" id="IPR036412">
    <property type="entry name" value="HAD-like_sf"/>
</dbReference>
<dbReference type="NCBIfam" id="TIGR01549">
    <property type="entry name" value="HAD-SF-IA-v1"/>
    <property type="match status" value="1"/>
</dbReference>
<dbReference type="InterPro" id="IPR051400">
    <property type="entry name" value="HAD-like_hydrolase"/>
</dbReference>
<evidence type="ECO:0000256" key="5">
    <source>
        <dbReference type="ARBA" id="ARBA00022842"/>
    </source>
</evidence>
<sequence>MRAVFFDFDNTLVDSLSVLPAAQRRAAELIAGFLGGDVDVEEVLSVVRLVERVVEMQGVYDRDVVWAHVLRELGFDGRPEAGVLRSWTHAYWEEYSKGKPFPDAVKVLAELQKHRRLGLITNTDGLLGMKRRRLSISGLERFFDVVVVAGEDTPEAKPSPRPFLKAVSVLGLRPRDCLMVGDDPVNDVAGSKSAGLAAVLVDRRGGRPCPVKPDYVVSSLTQVLEVVGGISFLPSHR</sequence>
<comment type="cofactor">
    <cofactor evidence="1">
        <name>Mg(2+)</name>
        <dbReference type="ChEBI" id="CHEBI:18420"/>
    </cofactor>
</comment>
<dbReference type="Gene3D" id="1.20.120.1600">
    <property type="match status" value="1"/>
</dbReference>
<dbReference type="GO" id="GO:0044281">
    <property type="term" value="P:small molecule metabolic process"/>
    <property type="evidence" value="ECO:0007669"/>
    <property type="project" value="UniProtKB-ARBA"/>
</dbReference>
<dbReference type="InterPro" id="IPR023214">
    <property type="entry name" value="HAD_sf"/>
</dbReference>
<dbReference type="PANTHER" id="PTHR46470:SF2">
    <property type="entry name" value="GLYCERALDEHYDE 3-PHOSPHATE PHOSPHATASE"/>
    <property type="match status" value="1"/>
</dbReference>
<dbReference type="GO" id="GO:0016791">
    <property type="term" value="F:phosphatase activity"/>
    <property type="evidence" value="ECO:0007669"/>
    <property type="project" value="TreeGrafter"/>
</dbReference>
<keyword evidence="5" id="KW-0460">Magnesium</keyword>
<dbReference type="SFLD" id="SFLDG01129">
    <property type="entry name" value="C1.5:_HAD__Beta-PGM__Phosphata"/>
    <property type="match status" value="1"/>
</dbReference>
<comment type="similarity">
    <text evidence="2">Belongs to the HAD-like hydrolase superfamily.</text>
</comment>
<evidence type="ECO:0000256" key="2">
    <source>
        <dbReference type="ARBA" id="ARBA00007958"/>
    </source>
</evidence>
<accession>A0A7J3VU41</accession>
<evidence type="ECO:0000313" key="6">
    <source>
        <dbReference type="EMBL" id="HHM44463.1"/>
    </source>
</evidence>
<evidence type="ECO:0000256" key="4">
    <source>
        <dbReference type="ARBA" id="ARBA00022801"/>
    </source>
</evidence>
<dbReference type="SFLD" id="SFLDS00003">
    <property type="entry name" value="Haloacid_Dehalogenase"/>
    <property type="match status" value="1"/>
</dbReference>
<comment type="caution">
    <text evidence="6">The sequence shown here is derived from an EMBL/GenBank/DDBJ whole genome shotgun (WGS) entry which is preliminary data.</text>
</comment>
<protein>
    <submittedName>
        <fullName evidence="6">HAD family hydrolase</fullName>
    </submittedName>
</protein>
<dbReference type="EMBL" id="DRXH01000142">
    <property type="protein sequence ID" value="HHM44463.1"/>
    <property type="molecule type" value="Genomic_DNA"/>
</dbReference>
<dbReference type="AlphaFoldDB" id="A0A7J3VU41"/>
<dbReference type="PANTHER" id="PTHR46470">
    <property type="entry name" value="N-ACYLNEURAMINATE-9-PHOSPHATASE"/>
    <property type="match status" value="1"/>
</dbReference>